<organism evidence="6 7">
    <name type="scientific">Ammoniphilus resinae</name>
    <dbReference type="NCBI Taxonomy" id="861532"/>
    <lineage>
        <taxon>Bacteria</taxon>
        <taxon>Bacillati</taxon>
        <taxon>Bacillota</taxon>
        <taxon>Bacilli</taxon>
        <taxon>Bacillales</taxon>
        <taxon>Paenibacillaceae</taxon>
        <taxon>Aneurinibacillus group</taxon>
        <taxon>Ammoniphilus</taxon>
    </lineage>
</organism>
<evidence type="ECO:0000259" key="4">
    <source>
        <dbReference type="Pfam" id="PF03446"/>
    </source>
</evidence>
<dbReference type="InterPro" id="IPR006115">
    <property type="entry name" value="6PGDH_NADP-bd"/>
</dbReference>
<dbReference type="EMBL" id="JAGGKT010000005">
    <property type="protein sequence ID" value="MBP1932177.1"/>
    <property type="molecule type" value="Genomic_DNA"/>
</dbReference>
<dbReference type="PANTHER" id="PTHR43060:SF15">
    <property type="entry name" value="3-HYDROXYISOBUTYRATE DEHYDROGENASE-LIKE 1, MITOCHONDRIAL-RELATED"/>
    <property type="match status" value="1"/>
</dbReference>
<dbReference type="InterPro" id="IPR029154">
    <property type="entry name" value="HIBADH-like_NADP-bd"/>
</dbReference>
<evidence type="ECO:0000313" key="6">
    <source>
        <dbReference type="EMBL" id="MBP1932177.1"/>
    </source>
</evidence>
<dbReference type="Gene3D" id="1.10.1040.10">
    <property type="entry name" value="N-(1-d-carboxylethyl)-l-norvaline Dehydrogenase, domain 2"/>
    <property type="match status" value="1"/>
</dbReference>
<evidence type="ECO:0000256" key="3">
    <source>
        <dbReference type="ARBA" id="ARBA00023027"/>
    </source>
</evidence>
<comment type="caution">
    <text evidence="6">The sequence shown here is derived from an EMBL/GenBank/DDBJ whole genome shotgun (WGS) entry which is preliminary data.</text>
</comment>
<dbReference type="InterPro" id="IPR008927">
    <property type="entry name" value="6-PGluconate_DH-like_C_sf"/>
</dbReference>
<feature type="domain" description="3-hydroxyisobutyrate dehydrogenase-like NAD-binding" evidence="5">
    <location>
        <begin position="162"/>
        <end position="282"/>
    </location>
</feature>
<name>A0ABS4GPH3_9BACL</name>
<evidence type="ECO:0000256" key="2">
    <source>
        <dbReference type="ARBA" id="ARBA00023002"/>
    </source>
</evidence>
<dbReference type="PANTHER" id="PTHR43060">
    <property type="entry name" value="3-HYDROXYISOBUTYRATE DEHYDROGENASE-LIKE 1, MITOCHONDRIAL-RELATED"/>
    <property type="match status" value="1"/>
</dbReference>
<reference evidence="6 7" key="1">
    <citation type="submission" date="2021-03" db="EMBL/GenBank/DDBJ databases">
        <title>Genomic Encyclopedia of Type Strains, Phase IV (KMG-IV): sequencing the most valuable type-strain genomes for metagenomic binning, comparative biology and taxonomic classification.</title>
        <authorList>
            <person name="Goeker M."/>
        </authorList>
    </citation>
    <scope>NUCLEOTIDE SEQUENCE [LARGE SCALE GENOMIC DNA]</scope>
    <source>
        <strain evidence="6 7">DSM 24738</strain>
    </source>
</reference>
<evidence type="ECO:0000313" key="7">
    <source>
        <dbReference type="Proteomes" id="UP001519343"/>
    </source>
</evidence>
<dbReference type="SUPFAM" id="SSF51735">
    <property type="entry name" value="NAD(P)-binding Rossmann-fold domains"/>
    <property type="match status" value="1"/>
</dbReference>
<dbReference type="Gene3D" id="3.40.50.720">
    <property type="entry name" value="NAD(P)-binding Rossmann-like Domain"/>
    <property type="match status" value="1"/>
</dbReference>
<dbReference type="InterPro" id="IPR013328">
    <property type="entry name" value="6PGD_dom2"/>
</dbReference>
<proteinExistence type="inferred from homology"/>
<evidence type="ECO:0000256" key="1">
    <source>
        <dbReference type="ARBA" id="ARBA00009080"/>
    </source>
</evidence>
<comment type="similarity">
    <text evidence="1">Belongs to the HIBADH-related family.</text>
</comment>
<dbReference type="PIRSF" id="PIRSF000103">
    <property type="entry name" value="HIBADH"/>
    <property type="match status" value="1"/>
</dbReference>
<dbReference type="SUPFAM" id="SSF48179">
    <property type="entry name" value="6-phosphogluconate dehydrogenase C-terminal domain-like"/>
    <property type="match status" value="1"/>
</dbReference>
<dbReference type="Pfam" id="PF14833">
    <property type="entry name" value="NAD_binding_11"/>
    <property type="match status" value="1"/>
</dbReference>
<sequence length="295" mass="31664">MTNKVGLVGLGNMGGTIARQLAKQFHVIAFDVDQAKREQLQSEGITCVDSLEELAAMAEVILFSLPRADISLNVLRTICPHLTKGSTIIETSTVLPNDMLAFQKVCKPYQINLIDAAILGGVSHMANRTAALLIGDSDNVTRDVEPFLLAIAAEVKVMGTLGAGMAAKVINNAVAHSVMGLIVEAAALGVKLGISVDGVYELLRGETALLRPLTHRFGERIMNGDYEGGMSLDNARKDSVLALELAQQQGVPLFNIQSTHTVYEIAKQEGYGNLDYAAIAKLWEKWADIDFTGGK</sequence>
<keyword evidence="2" id="KW-0560">Oxidoreductase</keyword>
<feature type="domain" description="6-phosphogluconate dehydrogenase NADP-binding" evidence="4">
    <location>
        <begin position="4"/>
        <end position="159"/>
    </location>
</feature>
<dbReference type="Proteomes" id="UP001519343">
    <property type="component" value="Unassembled WGS sequence"/>
</dbReference>
<dbReference type="InterPro" id="IPR036291">
    <property type="entry name" value="NAD(P)-bd_dom_sf"/>
</dbReference>
<dbReference type="Pfam" id="PF03446">
    <property type="entry name" value="NAD_binding_2"/>
    <property type="match status" value="1"/>
</dbReference>
<gene>
    <name evidence="6" type="ORF">J2Z37_002178</name>
</gene>
<dbReference type="InterPro" id="IPR015815">
    <property type="entry name" value="HIBADH-related"/>
</dbReference>
<protein>
    <submittedName>
        <fullName evidence="6">3-hydroxyisobutyrate dehydrogenase-like beta-hydroxyacid dehydrogenase</fullName>
    </submittedName>
</protein>
<evidence type="ECO:0000259" key="5">
    <source>
        <dbReference type="Pfam" id="PF14833"/>
    </source>
</evidence>
<dbReference type="RefSeq" id="WP_209810236.1">
    <property type="nucleotide sequence ID" value="NZ_JAGGKT010000005.1"/>
</dbReference>
<keyword evidence="7" id="KW-1185">Reference proteome</keyword>
<keyword evidence="3" id="KW-0520">NAD</keyword>
<accession>A0ABS4GPH3</accession>